<name>A0A3D9SJ26_9BACL</name>
<evidence type="ECO:0000313" key="3">
    <source>
        <dbReference type="Proteomes" id="UP000256304"/>
    </source>
</evidence>
<proteinExistence type="predicted"/>
<dbReference type="InterPro" id="IPR046350">
    <property type="entry name" value="Cystatin_sf"/>
</dbReference>
<sequence length="173" mass="20300">MRANRSKRPSFMTPWRWVLLASLLVILILTSLNVYYRSVQSPVWEEERNAEDQAMQLGSLSSVDNSYHYVWDEPVWVVKGKDHNNDVTYVWLLKDGSITLRADQGKTKAEVKESFLQTKPDAAISHIKLGLLRAEPVWEVFYERNQSGVATHFYDFYRFRDGTFFDSYRLPTR</sequence>
<organism evidence="2 3">
    <name type="scientific">Paenibacillus taihuensis</name>
    <dbReference type="NCBI Taxonomy" id="1156355"/>
    <lineage>
        <taxon>Bacteria</taxon>
        <taxon>Bacillati</taxon>
        <taxon>Bacillota</taxon>
        <taxon>Bacilli</taxon>
        <taxon>Bacillales</taxon>
        <taxon>Paenibacillaceae</taxon>
        <taxon>Paenibacillus</taxon>
    </lineage>
</organism>
<protein>
    <submittedName>
        <fullName evidence="2">Uncharacterized protein YpmB</fullName>
    </submittedName>
</protein>
<keyword evidence="3" id="KW-1185">Reference proteome</keyword>
<dbReference type="InterPro" id="IPR041401">
    <property type="entry name" value="TseB-like_dom"/>
</dbReference>
<evidence type="ECO:0000259" key="1">
    <source>
        <dbReference type="Pfam" id="PF17881"/>
    </source>
</evidence>
<dbReference type="Pfam" id="PF17881">
    <property type="entry name" value="TseB"/>
    <property type="match status" value="1"/>
</dbReference>
<dbReference type="Proteomes" id="UP000256304">
    <property type="component" value="Unassembled WGS sequence"/>
</dbReference>
<dbReference type="AlphaFoldDB" id="A0A3D9SJ26"/>
<feature type="domain" description="Cell wall elongation regulator TseB-like" evidence="1">
    <location>
        <begin position="50"/>
        <end position="91"/>
    </location>
</feature>
<evidence type="ECO:0000313" key="2">
    <source>
        <dbReference type="EMBL" id="REE94320.1"/>
    </source>
</evidence>
<dbReference type="OrthoDB" id="2678417at2"/>
<accession>A0A3D9SJ26</accession>
<dbReference type="Gene3D" id="3.10.450.40">
    <property type="match status" value="2"/>
</dbReference>
<reference evidence="2 3" key="1">
    <citation type="submission" date="2018-08" db="EMBL/GenBank/DDBJ databases">
        <title>Genomic Encyclopedia of Type Strains, Phase III (KMG-III): the genomes of soil and plant-associated and newly described type strains.</title>
        <authorList>
            <person name="Whitman W."/>
        </authorList>
    </citation>
    <scope>NUCLEOTIDE SEQUENCE [LARGE SCALE GENOMIC DNA]</scope>
    <source>
        <strain evidence="2 3">CGMCC 1.10966</strain>
    </source>
</reference>
<comment type="caution">
    <text evidence="2">The sequence shown here is derived from an EMBL/GenBank/DDBJ whole genome shotgun (WGS) entry which is preliminary data.</text>
</comment>
<gene>
    <name evidence="2" type="ORF">A8990_101112</name>
</gene>
<dbReference type="RefSeq" id="WP_116187062.1">
    <property type="nucleotide sequence ID" value="NZ_QTTN01000001.1"/>
</dbReference>
<dbReference type="EMBL" id="QTTN01000001">
    <property type="protein sequence ID" value="REE94320.1"/>
    <property type="molecule type" value="Genomic_DNA"/>
</dbReference>
<dbReference type="SUPFAM" id="SSF54403">
    <property type="entry name" value="Cystatin/monellin"/>
    <property type="match status" value="2"/>
</dbReference>